<reference evidence="2 3" key="1">
    <citation type="submission" date="2023-04" db="EMBL/GenBank/DDBJ databases">
        <title>Marinoamorphus aggregata gen. nov., sp. Nov., isolate from tissue of brittle star Ophioplocus japonicus.</title>
        <authorList>
            <person name="Kawano K."/>
            <person name="Sawayama S."/>
            <person name="Nakagawa S."/>
        </authorList>
    </citation>
    <scope>NUCLEOTIDE SEQUENCE [LARGE SCALE GENOMIC DNA]</scope>
    <source>
        <strain evidence="2 3">NKW23</strain>
    </source>
</reference>
<keyword evidence="3" id="KW-1185">Reference proteome</keyword>
<evidence type="ECO:0000256" key="1">
    <source>
        <dbReference type="SAM" id="MobiDB-lite"/>
    </source>
</evidence>
<gene>
    <name evidence="2" type="ORF">LNKW23_47860</name>
</gene>
<evidence type="ECO:0000313" key="2">
    <source>
        <dbReference type="EMBL" id="GMG85563.1"/>
    </source>
</evidence>
<feature type="region of interest" description="Disordered" evidence="1">
    <location>
        <begin position="1"/>
        <end position="43"/>
    </location>
</feature>
<accession>A0ABQ6LTY5</accession>
<proteinExistence type="predicted"/>
<name>A0ABQ6LTY5_9RHOB</name>
<protein>
    <submittedName>
        <fullName evidence="2">Uncharacterized protein</fullName>
    </submittedName>
</protein>
<evidence type="ECO:0000313" key="3">
    <source>
        <dbReference type="Proteomes" id="UP001239909"/>
    </source>
</evidence>
<organism evidence="2 3">
    <name type="scientific">Paralimibaculum aggregatum</name>
    <dbReference type="NCBI Taxonomy" id="3036245"/>
    <lineage>
        <taxon>Bacteria</taxon>
        <taxon>Pseudomonadati</taxon>
        <taxon>Pseudomonadota</taxon>
        <taxon>Alphaproteobacteria</taxon>
        <taxon>Rhodobacterales</taxon>
        <taxon>Paracoccaceae</taxon>
        <taxon>Paralimibaculum</taxon>
    </lineage>
</organism>
<sequence length="90" mass="9473">MAQPLQHHRATDKPVQLHAVHPPASGPFDPKASSGGILRRPPEPIPGINVADYCAAHLTKDIGVDVLDANGNPKNTRSLGADILTALSVR</sequence>
<feature type="compositionally biased region" description="Basic residues" evidence="1">
    <location>
        <begin position="1"/>
        <end position="10"/>
    </location>
</feature>
<comment type="caution">
    <text evidence="2">The sequence shown here is derived from an EMBL/GenBank/DDBJ whole genome shotgun (WGS) entry which is preliminary data.</text>
</comment>
<dbReference type="EMBL" id="BSYI01000076">
    <property type="protein sequence ID" value="GMG85563.1"/>
    <property type="molecule type" value="Genomic_DNA"/>
</dbReference>
<dbReference type="Proteomes" id="UP001239909">
    <property type="component" value="Unassembled WGS sequence"/>
</dbReference>